<gene>
    <name evidence="2" type="ORF">IAG43_17730</name>
</gene>
<evidence type="ECO:0008006" key="4">
    <source>
        <dbReference type="Google" id="ProtNLM"/>
    </source>
</evidence>
<sequence>MRGLTGTDGGRGRAGGTAAAGLVALALLGAGCSTGGSGLQDEGAAPSEAAAKATPSPAPSGTAGEFTGSVDAVDLLRKDPKVSARVKADLRPCGPDAYPVDTSYGVLTGGSVPDVVVNVMTCGDAVGMGTYVYRGTGGSYENVFAVEEPAVYAAIDRGDLVVTKQVYTEADPVDDPSGEEITTYRWASGKFARQYWVRNEYSRAVGEGEAVASEPPAPDEG</sequence>
<dbReference type="EMBL" id="CP060825">
    <property type="protein sequence ID" value="QNP64569.1"/>
    <property type="molecule type" value="Genomic_DNA"/>
</dbReference>
<dbReference type="AlphaFoldDB" id="A0A7H0HVK3"/>
<reference evidence="2 3" key="1">
    <citation type="submission" date="2020-08" db="EMBL/GenBank/DDBJ databases">
        <title>A novel species.</title>
        <authorList>
            <person name="Gao J."/>
        </authorList>
    </citation>
    <scope>NUCLEOTIDE SEQUENCE [LARGE SCALE GENOMIC DNA]</scope>
    <source>
        <strain evidence="2 3">CRPJ-33</strain>
    </source>
</reference>
<dbReference type="KEGG" id="sgj:IAG43_17730"/>
<evidence type="ECO:0000313" key="3">
    <source>
        <dbReference type="Proteomes" id="UP000516230"/>
    </source>
</evidence>
<evidence type="ECO:0000313" key="2">
    <source>
        <dbReference type="EMBL" id="QNP64569.1"/>
    </source>
</evidence>
<proteinExistence type="predicted"/>
<dbReference type="Proteomes" id="UP000516230">
    <property type="component" value="Chromosome"/>
</dbReference>
<dbReference type="PROSITE" id="PS51257">
    <property type="entry name" value="PROKAR_LIPOPROTEIN"/>
    <property type="match status" value="1"/>
</dbReference>
<feature type="region of interest" description="Disordered" evidence="1">
    <location>
        <begin position="36"/>
        <end position="65"/>
    </location>
</feature>
<keyword evidence="3" id="KW-1185">Reference proteome</keyword>
<evidence type="ECO:0000256" key="1">
    <source>
        <dbReference type="SAM" id="MobiDB-lite"/>
    </source>
</evidence>
<accession>A0A7H0HVK3</accession>
<feature type="compositionally biased region" description="Low complexity" evidence="1">
    <location>
        <begin position="42"/>
        <end position="64"/>
    </location>
</feature>
<organism evidence="2 3">
    <name type="scientific">Streptomyces genisteinicus</name>
    <dbReference type="NCBI Taxonomy" id="2768068"/>
    <lineage>
        <taxon>Bacteria</taxon>
        <taxon>Bacillati</taxon>
        <taxon>Actinomycetota</taxon>
        <taxon>Actinomycetes</taxon>
        <taxon>Kitasatosporales</taxon>
        <taxon>Streptomycetaceae</taxon>
        <taxon>Streptomyces</taxon>
    </lineage>
</organism>
<protein>
    <recommendedName>
        <fullName evidence="4">Lipoprotein CseA</fullName>
    </recommendedName>
</protein>
<name>A0A7H0HVK3_9ACTN</name>
<dbReference type="RefSeq" id="WP_187741701.1">
    <property type="nucleotide sequence ID" value="NZ_CP060825.1"/>
</dbReference>